<reference evidence="4 5" key="1">
    <citation type="submission" date="2024-09" db="EMBL/GenBank/DDBJ databases">
        <authorList>
            <person name="Sun Q."/>
            <person name="Mori K."/>
        </authorList>
    </citation>
    <scope>NUCLEOTIDE SEQUENCE [LARGE SCALE GENOMIC DNA]</scope>
    <source>
        <strain evidence="4 5">NCAIM B.02481</strain>
    </source>
</reference>
<proteinExistence type="predicted"/>
<gene>
    <name evidence="4" type="ORF">ACFFGA_01090</name>
</gene>
<dbReference type="Pfam" id="PF05658">
    <property type="entry name" value="YadA_head"/>
    <property type="match status" value="3"/>
</dbReference>
<dbReference type="InterPro" id="IPR011049">
    <property type="entry name" value="Serralysin-like_metalloprot_C"/>
</dbReference>
<evidence type="ECO:0000259" key="3">
    <source>
        <dbReference type="PROSITE" id="PS51688"/>
    </source>
</evidence>
<dbReference type="EMBL" id="JBHLTQ010000001">
    <property type="protein sequence ID" value="MFC0603133.1"/>
    <property type="molecule type" value="Genomic_DNA"/>
</dbReference>
<comment type="caution">
    <text evidence="4">The sequence shown here is derived from an EMBL/GenBank/DDBJ whole genome shotgun (WGS) entry which is preliminary data.</text>
</comment>
<dbReference type="SUPFAM" id="SSF101967">
    <property type="entry name" value="Adhesin YadA, collagen-binding domain"/>
    <property type="match status" value="2"/>
</dbReference>
<keyword evidence="5" id="KW-1185">Reference proteome</keyword>
<protein>
    <submittedName>
        <fullName evidence="4">Tail fiber domain-containing protein</fullName>
    </submittedName>
</protein>
<evidence type="ECO:0000313" key="4">
    <source>
        <dbReference type="EMBL" id="MFC0603133.1"/>
    </source>
</evidence>
<dbReference type="CDD" id="cd12820">
    <property type="entry name" value="LbR_YadA-like"/>
    <property type="match status" value="2"/>
</dbReference>
<feature type="signal peptide" evidence="2">
    <location>
        <begin position="1"/>
        <end position="21"/>
    </location>
</feature>
<feature type="domain" description="Peptidase S74" evidence="3">
    <location>
        <begin position="845"/>
        <end position="951"/>
    </location>
</feature>
<evidence type="ECO:0000313" key="5">
    <source>
        <dbReference type="Proteomes" id="UP001589832"/>
    </source>
</evidence>
<dbReference type="Proteomes" id="UP001589832">
    <property type="component" value="Unassembled WGS sequence"/>
</dbReference>
<keyword evidence="2" id="KW-0732">Signal</keyword>
<dbReference type="RefSeq" id="WP_386058405.1">
    <property type="nucleotide sequence ID" value="NZ_JBHLTQ010000001.1"/>
</dbReference>
<dbReference type="Pfam" id="PF13884">
    <property type="entry name" value="Peptidase_S74"/>
    <property type="match status" value="1"/>
</dbReference>
<dbReference type="Gene3D" id="2.150.10.10">
    <property type="entry name" value="Serralysin-like metalloprotease, C-terminal"/>
    <property type="match status" value="2"/>
</dbReference>
<feature type="coiled-coil region" evidence="1">
    <location>
        <begin position="937"/>
        <end position="974"/>
    </location>
</feature>
<organism evidence="4 5">
    <name type="scientific">Winogradskyella pulchriflava</name>
    <dbReference type="NCBI Taxonomy" id="1110688"/>
    <lineage>
        <taxon>Bacteria</taxon>
        <taxon>Pseudomonadati</taxon>
        <taxon>Bacteroidota</taxon>
        <taxon>Flavobacteriia</taxon>
        <taxon>Flavobacteriales</taxon>
        <taxon>Flavobacteriaceae</taxon>
        <taxon>Winogradskyella</taxon>
    </lineage>
</organism>
<dbReference type="PROSITE" id="PS51688">
    <property type="entry name" value="ICA"/>
    <property type="match status" value="1"/>
</dbReference>
<feature type="chain" id="PRO_5047145117" evidence="2">
    <location>
        <begin position="22"/>
        <end position="998"/>
    </location>
</feature>
<dbReference type="InterPro" id="IPR030392">
    <property type="entry name" value="S74_ICA"/>
</dbReference>
<keyword evidence="1" id="KW-0175">Coiled coil</keyword>
<accession>A0ABV6Q4E9</accession>
<evidence type="ECO:0000256" key="2">
    <source>
        <dbReference type="SAM" id="SignalP"/>
    </source>
</evidence>
<name>A0ABV6Q4E9_9FLAO</name>
<sequence>MKTITSLLVACLFCCVMYAQNNTINYKALVKDDLGNVVASQGINVRFTIYADAVQVYEETHNPTTDANGIIIIDIGSGTTVDVFADIDWSTTTSLKTEIDTGSGYVDMGTTAFKSVPYAINAGNTAFSTTANVTSNAPGDIDTDDFVFGSNQLNEDTSSASDDNRMFFDKSKGAFRAGNSNNTTKWDDENVGNFSFASGFNTTASDIADTALGFETTASGLAATAMGLSTTASDIAATAMGGGTTASDIAATAMGSETTASGYSATAMGIETTASGDVATAMGYQTTATADLSTSMGQNTKAEAFISTAIGRYNIGGGNQSTWIETDPLFEIGNGTSDANRTNALTVLKNGTITAPSFDMAEIIDPKALVTKEYADAQAGALSTTANVTSNAPGDIDTDDFVFGSIQLAHSAAPSIRDSRMFFDKSKSAFRAGATFNNDGISFPYDGTAWDDAYVGQSSFASGENTVASGLVATAMGFNSIASDYVATAMGLETTASGTFSTAFGFRTTASGSSSTAMGLNTKAEALGSTAIGRNNIGGGNQSTWTETDPLFEIGNGTNDANRTNALTVLKNGNTQISGRLSVGTNTISTSASLVIKGDNNNDMIRLIDNNDNNKWHIGLKSSGDDINFSETLVADGRLYLQKGGNVGINTTSPQNELHVMGGGDASLANGSGFFQIGSETVENLVFDTNEIIARNAGLASDLYLQAEGGNTRIGGPGGAPTHTLTVLGDAKVTNAIEGPEPAISGIKNYHSQEYLDAVGVLGQNTVNPVFGVGVEGQGGLMGVKGVALSNDNGAFSNFGAAGFAEGSNSGVNYGLYGSGNGAATNYGVYANGNMAFTGTLTNASDRKVKTNISTINNSLQDIMRLNPTSYLIKENYQKTMNMSSSPQFGFIAQELQEVFPDLVSENKHPGATVGSAPINYLGVNYIGLIPILTKGIQEQQQLIEKQNERIAVLEAQNKELLKDSAELDSIKQDIQLLKAQLGVISKSEAMTKLNTED</sequence>
<dbReference type="InterPro" id="IPR008640">
    <property type="entry name" value="Adhesin_Head_dom"/>
</dbReference>
<evidence type="ECO:0000256" key="1">
    <source>
        <dbReference type="SAM" id="Coils"/>
    </source>
</evidence>